<feature type="transmembrane region" description="Helical" evidence="2">
    <location>
        <begin position="6"/>
        <end position="22"/>
    </location>
</feature>
<feature type="transmembrane region" description="Helical" evidence="2">
    <location>
        <begin position="140"/>
        <end position="166"/>
    </location>
</feature>
<keyword evidence="2" id="KW-0812">Transmembrane</keyword>
<feature type="region of interest" description="Disordered" evidence="1">
    <location>
        <begin position="318"/>
        <end position="340"/>
    </location>
</feature>
<organism evidence="3 4">
    <name type="scientific">Mesorhabditis belari</name>
    <dbReference type="NCBI Taxonomy" id="2138241"/>
    <lineage>
        <taxon>Eukaryota</taxon>
        <taxon>Metazoa</taxon>
        <taxon>Ecdysozoa</taxon>
        <taxon>Nematoda</taxon>
        <taxon>Chromadorea</taxon>
        <taxon>Rhabditida</taxon>
        <taxon>Rhabditina</taxon>
        <taxon>Rhabditomorpha</taxon>
        <taxon>Rhabditoidea</taxon>
        <taxon>Rhabditidae</taxon>
        <taxon>Mesorhabditinae</taxon>
        <taxon>Mesorhabditis</taxon>
    </lineage>
</organism>
<sequence length="340" mass="37631">MTKSVASLGVAVNLFGLYIILYKSPTHFKTYKWHLANHQIWSLLLDLFAGLMITPVFFFPMPVGYPTGLLSHALPPEILMGFFLIGVYAFFLVPHLVLFPQTIQNQTEAKAALIEHYPIYESVVNISAILVFYLPTNPLFYTYMLVCGVMCTTFIIVVTAFLFHTAAILRRKDKYANFKTQLAHRKYIMILSTQMSIPMIALLEPGALLGLIMVFRIWNVQELAHLAFFTFASHGLVGTVTMLILNEHFKAYLAKRFCNARDPDEPQPISLNAISKDVENNGQERPSLASLRARAAGGNHFAVSGGSPTIRVLEFDAPGGGGGNGGGEVMPGMSNRLRTG</sequence>
<dbReference type="AlphaFoldDB" id="A0AAF3JA38"/>
<feature type="transmembrane region" description="Helical" evidence="2">
    <location>
        <begin position="111"/>
        <end position="134"/>
    </location>
</feature>
<feature type="transmembrane region" description="Helical" evidence="2">
    <location>
        <begin position="78"/>
        <end position="99"/>
    </location>
</feature>
<accession>A0AAF3JA38</accession>
<keyword evidence="2" id="KW-0472">Membrane</keyword>
<feature type="transmembrane region" description="Helical" evidence="2">
    <location>
        <begin position="224"/>
        <end position="245"/>
    </location>
</feature>
<evidence type="ECO:0000313" key="4">
    <source>
        <dbReference type="WBParaSite" id="MBELARI_LOCUS6060"/>
    </source>
</evidence>
<dbReference type="InterPro" id="IPR019422">
    <property type="entry name" value="7TM_GPCR_serpentine_rcpt_Srh"/>
</dbReference>
<evidence type="ECO:0000256" key="1">
    <source>
        <dbReference type="SAM" id="MobiDB-lite"/>
    </source>
</evidence>
<dbReference type="InterPro" id="IPR053220">
    <property type="entry name" value="Nematode_rcpt-like_serp_H"/>
</dbReference>
<dbReference type="WBParaSite" id="MBELARI_LOCUS6060">
    <property type="protein sequence ID" value="MBELARI_LOCUS6060"/>
    <property type="gene ID" value="MBELARI_LOCUS6060"/>
</dbReference>
<feature type="compositionally biased region" description="Gly residues" evidence="1">
    <location>
        <begin position="318"/>
        <end position="329"/>
    </location>
</feature>
<reference evidence="4" key="1">
    <citation type="submission" date="2024-02" db="UniProtKB">
        <authorList>
            <consortium name="WormBaseParasite"/>
        </authorList>
    </citation>
    <scope>IDENTIFICATION</scope>
</reference>
<dbReference type="Proteomes" id="UP000887575">
    <property type="component" value="Unassembled WGS sequence"/>
</dbReference>
<keyword evidence="3" id="KW-1185">Reference proteome</keyword>
<keyword evidence="2" id="KW-1133">Transmembrane helix</keyword>
<dbReference type="PANTHER" id="PTHR22941">
    <property type="entry name" value="SERPENTINE RECEPTOR"/>
    <property type="match status" value="1"/>
</dbReference>
<evidence type="ECO:0000313" key="3">
    <source>
        <dbReference type="Proteomes" id="UP000887575"/>
    </source>
</evidence>
<evidence type="ECO:0000256" key="2">
    <source>
        <dbReference type="SAM" id="Phobius"/>
    </source>
</evidence>
<feature type="transmembrane region" description="Helical" evidence="2">
    <location>
        <begin position="43"/>
        <end position="63"/>
    </location>
</feature>
<proteinExistence type="predicted"/>
<dbReference type="Pfam" id="PF10318">
    <property type="entry name" value="7TM_GPCR_Srh"/>
    <property type="match status" value="1"/>
</dbReference>
<feature type="transmembrane region" description="Helical" evidence="2">
    <location>
        <begin position="187"/>
        <end position="218"/>
    </location>
</feature>
<protein>
    <submittedName>
        <fullName evidence="4">Uncharacterized protein</fullName>
    </submittedName>
</protein>
<name>A0AAF3JA38_9BILA</name>